<comment type="caution">
    <text evidence="1">The sequence shown here is derived from an EMBL/GenBank/DDBJ whole genome shotgun (WGS) entry which is preliminary data.</text>
</comment>
<accession>A0A4R6ID88</accession>
<dbReference type="EMBL" id="SNWM01000006">
    <property type="protein sequence ID" value="TDO19581.1"/>
    <property type="molecule type" value="Genomic_DNA"/>
</dbReference>
<evidence type="ECO:0000313" key="2">
    <source>
        <dbReference type="Proteomes" id="UP000295499"/>
    </source>
</evidence>
<evidence type="ECO:0000313" key="1">
    <source>
        <dbReference type="EMBL" id="TDO19581.1"/>
    </source>
</evidence>
<keyword evidence="2" id="KW-1185">Reference proteome</keyword>
<dbReference type="Proteomes" id="UP000295499">
    <property type="component" value="Unassembled WGS sequence"/>
</dbReference>
<name>A0A4R6ID88_9SPHI</name>
<gene>
    <name evidence="1" type="ORF">CLV32_4203</name>
</gene>
<proteinExistence type="predicted"/>
<protein>
    <submittedName>
        <fullName evidence="1">Uncharacterized protein</fullName>
    </submittedName>
</protein>
<dbReference type="AlphaFoldDB" id="A0A4R6ID88"/>
<organism evidence="1 2">
    <name type="scientific">Pedobacter duraquae</name>
    <dbReference type="NCBI Taxonomy" id="425511"/>
    <lineage>
        <taxon>Bacteria</taxon>
        <taxon>Pseudomonadati</taxon>
        <taxon>Bacteroidota</taxon>
        <taxon>Sphingobacteriia</taxon>
        <taxon>Sphingobacteriales</taxon>
        <taxon>Sphingobacteriaceae</taxon>
        <taxon>Pedobacter</taxon>
    </lineage>
</organism>
<sequence length="39" mass="4445">MQQVAPYEIFKDLSFIDGVNLIAKTTNQILNQIKTNYDG</sequence>
<reference evidence="1 2" key="1">
    <citation type="submission" date="2019-03" db="EMBL/GenBank/DDBJ databases">
        <title>Genomic Encyclopedia of Archaeal and Bacterial Type Strains, Phase II (KMG-II): from individual species to whole genera.</title>
        <authorList>
            <person name="Goeker M."/>
        </authorList>
    </citation>
    <scope>NUCLEOTIDE SEQUENCE [LARGE SCALE GENOMIC DNA]</scope>
    <source>
        <strain evidence="1 2">DSM 19034</strain>
    </source>
</reference>